<protein>
    <submittedName>
        <fullName evidence="1">Uncharacterized protein</fullName>
    </submittedName>
</protein>
<keyword evidence="2" id="KW-1185">Reference proteome</keyword>
<comment type="caution">
    <text evidence="1">The sequence shown here is derived from an EMBL/GenBank/DDBJ whole genome shotgun (WGS) entry which is preliminary data.</text>
</comment>
<organism evidence="1 2">
    <name type="scientific">Caerostris darwini</name>
    <dbReference type="NCBI Taxonomy" id="1538125"/>
    <lineage>
        <taxon>Eukaryota</taxon>
        <taxon>Metazoa</taxon>
        <taxon>Ecdysozoa</taxon>
        <taxon>Arthropoda</taxon>
        <taxon>Chelicerata</taxon>
        <taxon>Arachnida</taxon>
        <taxon>Araneae</taxon>
        <taxon>Araneomorphae</taxon>
        <taxon>Entelegynae</taxon>
        <taxon>Araneoidea</taxon>
        <taxon>Araneidae</taxon>
        <taxon>Caerostris</taxon>
    </lineage>
</organism>
<dbReference type="EMBL" id="BPLQ01009371">
    <property type="protein sequence ID" value="GIY43656.1"/>
    <property type="molecule type" value="Genomic_DNA"/>
</dbReference>
<dbReference type="AlphaFoldDB" id="A0AAV4TDW3"/>
<reference evidence="1 2" key="1">
    <citation type="submission" date="2021-06" db="EMBL/GenBank/DDBJ databases">
        <title>Caerostris darwini draft genome.</title>
        <authorList>
            <person name="Kono N."/>
            <person name="Arakawa K."/>
        </authorList>
    </citation>
    <scope>NUCLEOTIDE SEQUENCE [LARGE SCALE GENOMIC DNA]</scope>
</reference>
<evidence type="ECO:0000313" key="1">
    <source>
        <dbReference type="EMBL" id="GIY43656.1"/>
    </source>
</evidence>
<proteinExistence type="predicted"/>
<evidence type="ECO:0000313" key="2">
    <source>
        <dbReference type="Proteomes" id="UP001054837"/>
    </source>
</evidence>
<gene>
    <name evidence="1" type="ORF">CDAR_271221</name>
</gene>
<sequence length="80" mass="8992">MDKAVYTFSRTLDENKSHGLNEACSKDLFSRTFPLFNPAAGSKLGVAHRIDSPLRWTYPSRVSLPITVTVNFVFDPAYLL</sequence>
<name>A0AAV4TDW3_9ARAC</name>
<accession>A0AAV4TDW3</accession>
<dbReference type="Proteomes" id="UP001054837">
    <property type="component" value="Unassembled WGS sequence"/>
</dbReference>